<protein>
    <submittedName>
        <fullName evidence="6">Cytochrome c</fullName>
    </submittedName>
</protein>
<feature type="domain" description="Cytochrome c" evidence="5">
    <location>
        <begin position="33"/>
        <end position="113"/>
    </location>
</feature>
<dbReference type="AlphaFoldDB" id="H5Y068"/>
<dbReference type="RefSeq" id="WP_007787256.1">
    <property type="nucleotide sequence ID" value="NZ_CM001441.1"/>
</dbReference>
<evidence type="ECO:0000313" key="7">
    <source>
        <dbReference type="Proteomes" id="UP000005104"/>
    </source>
</evidence>
<evidence type="ECO:0000256" key="3">
    <source>
        <dbReference type="ARBA" id="ARBA00023004"/>
    </source>
</evidence>
<evidence type="ECO:0000313" key="6">
    <source>
        <dbReference type="EMBL" id="EHQ92047.1"/>
    </source>
</evidence>
<dbReference type="Gene3D" id="1.10.760.10">
    <property type="entry name" value="Cytochrome c-like domain"/>
    <property type="match status" value="1"/>
</dbReference>
<dbReference type="PROSITE" id="PS51007">
    <property type="entry name" value="CYTC"/>
    <property type="match status" value="1"/>
</dbReference>
<keyword evidence="7" id="KW-1185">Reference proteome</keyword>
<reference evidence="6 7" key="1">
    <citation type="submission" date="2011-11" db="EMBL/GenBank/DDBJ databases">
        <title>The Noncontiguous Finished genome of Desulfosporosinus youngiae DSM 17734.</title>
        <authorList>
            <consortium name="US DOE Joint Genome Institute (JGI-PGF)"/>
            <person name="Lucas S."/>
            <person name="Han J."/>
            <person name="Lapidus A."/>
            <person name="Cheng J.-F."/>
            <person name="Goodwin L."/>
            <person name="Pitluck S."/>
            <person name="Peters L."/>
            <person name="Ovchinnikova G."/>
            <person name="Lu M."/>
            <person name="Land M.L."/>
            <person name="Hauser L."/>
            <person name="Pester M."/>
            <person name="Spring S."/>
            <person name="Ollivier B."/>
            <person name="Rattei T."/>
            <person name="Klenk H.-P."/>
            <person name="Wagner M."/>
            <person name="Loy A."/>
            <person name="Woyke T.J."/>
        </authorList>
    </citation>
    <scope>NUCLEOTIDE SEQUENCE [LARGE SCALE GENOMIC DNA]</scope>
    <source>
        <strain evidence="6 7">DSM 17734</strain>
    </source>
</reference>
<evidence type="ECO:0000256" key="4">
    <source>
        <dbReference type="PROSITE-ProRule" id="PRU00433"/>
    </source>
</evidence>
<evidence type="ECO:0000256" key="2">
    <source>
        <dbReference type="ARBA" id="ARBA00022723"/>
    </source>
</evidence>
<dbReference type="HOGENOM" id="CLU_135564_1_0_9"/>
<dbReference type="InterPro" id="IPR009056">
    <property type="entry name" value="Cyt_c-like_dom"/>
</dbReference>
<dbReference type="InterPro" id="IPR036909">
    <property type="entry name" value="Cyt_c-like_dom_sf"/>
</dbReference>
<keyword evidence="2 4" id="KW-0479">Metal-binding</keyword>
<dbReference type="GO" id="GO:0009055">
    <property type="term" value="F:electron transfer activity"/>
    <property type="evidence" value="ECO:0007669"/>
    <property type="project" value="InterPro"/>
</dbReference>
<dbReference type="SUPFAM" id="SSF46626">
    <property type="entry name" value="Cytochrome c"/>
    <property type="match status" value="1"/>
</dbReference>
<keyword evidence="3 4" id="KW-0408">Iron</keyword>
<dbReference type="Proteomes" id="UP000005104">
    <property type="component" value="Chromosome"/>
</dbReference>
<keyword evidence="1 4" id="KW-0349">Heme</keyword>
<dbReference type="Pfam" id="PF00034">
    <property type="entry name" value="Cytochrom_C"/>
    <property type="match status" value="1"/>
</dbReference>
<dbReference type="STRING" id="768710.DesyoDRAFT_5113"/>
<name>H5Y068_9FIRM</name>
<evidence type="ECO:0000256" key="1">
    <source>
        <dbReference type="ARBA" id="ARBA00022617"/>
    </source>
</evidence>
<accession>H5Y068</accession>
<dbReference type="GO" id="GO:0020037">
    <property type="term" value="F:heme binding"/>
    <property type="evidence" value="ECO:0007669"/>
    <property type="project" value="InterPro"/>
</dbReference>
<organism evidence="6 7">
    <name type="scientific">Desulfosporosinus youngiae DSM 17734</name>
    <dbReference type="NCBI Taxonomy" id="768710"/>
    <lineage>
        <taxon>Bacteria</taxon>
        <taxon>Bacillati</taxon>
        <taxon>Bacillota</taxon>
        <taxon>Clostridia</taxon>
        <taxon>Eubacteriales</taxon>
        <taxon>Desulfitobacteriaceae</taxon>
        <taxon>Desulfosporosinus</taxon>
    </lineage>
</organism>
<dbReference type="EMBL" id="CM001441">
    <property type="protein sequence ID" value="EHQ92047.1"/>
    <property type="molecule type" value="Genomic_DNA"/>
</dbReference>
<evidence type="ECO:0000259" key="5">
    <source>
        <dbReference type="PROSITE" id="PS51007"/>
    </source>
</evidence>
<dbReference type="eggNOG" id="COG2010">
    <property type="taxonomic scope" value="Bacteria"/>
</dbReference>
<dbReference type="OrthoDB" id="9809720at2"/>
<dbReference type="GO" id="GO:0046872">
    <property type="term" value="F:metal ion binding"/>
    <property type="evidence" value="ECO:0007669"/>
    <property type="project" value="UniProtKB-KW"/>
</dbReference>
<proteinExistence type="predicted"/>
<sequence length="131" mass="14715">MKLRTFLLLGTLSFVLFVAITLVSSRLPSPMPESAVAGKLVWQRNNCVSCHTLFGHGGYEGDDLTHITAKVKSSYLINYLVQPPLMRPNKHTHHPSLNEEDAHNLVNYLEFVHTIPTLGWPPQPKNVEEDS</sequence>
<gene>
    <name evidence="6" type="ORF">DesyoDRAFT_5113</name>
</gene>